<sequence>MPGLAMDGSGAVLPGTGVADAHCGPSRISCQPNGRVSLNGDGDPSISFMEQFPRLSDGHQASLDDLPPELAHITLGFFPFARLISRVVQQSWNDLNELVNDIGSSPPSQVDVVARLGSANPLSGKYRGEQHTENALNKIRLLEFAHTKRVEFIKLLVLSQWSRQANEVSRLIDIQAFIRMRYSLYGMVLHRIGNMKQDLVGAQLANPDLGTALHILSNEGNETIPAFGFLSPKPLGPRRMLNVLRRINKLISMRLTTCDNIPSAFKNHSIQDGRVTLIVPGEFEIDLSVAFETNSAQFFFVDMRFLFFPSSCPNGELQRILDQKVNAALMNFGLIGCFNLMHNLTLTHKITILFKQAADLTRTFWADHLRVELLHRTLIIQYWTKKPGKSWIEIGIRSGTKRPTEGAGTDTSFLHLRWVRDNEEVDATEIDFNLTQLSAESILFSVVSLHITHILRITFERLHQKALYSLGALYLGMGASSMEPGDCHLEVQFTQTRRMNMVVEPVSGDITLRIGPSPITRYDPEIIFDKNPVENVVERISRLRCAVALEEVESHAKAVGWISLNLRHISPDNLQRVFPSIALRRLYNTPFSSFANALSGMIVVRSNLEFLSEFTTIRFFPSTKGLVLQPYLRVPNIYIHLSTTFPTEKHKRSFLDERLRISYRGIDQQSGHAMTVVHGRFTTTVDDFGALFARPNKGFSFQTNGSGFTMVFSTPIGLPIITRLLDRLHQIDNMVFAVELLKSKGFKIFLLSPLRISFAYPSRKEFRGSIRYSYEEKSSQTRSESCVIPVSDPSSITHPRIDIGFNHQNPHRRIRESLSEILTFHRDGLKLVLELLNATLPLLCALEQICGDAYSRNARWFETQFTARSAKMYQIRYPFIRHRFNLSASQRKSHVVWVLQNSTRGSDRSNHPSLELRLRNEIYSVQGDGWRGINHGGIASSTSVDRLVFGLHNLVTSYIAQMTPRNPNDRLTESIPNVSHGLEGHSLKTENQSGQDDRFSLASKPAINGANGSPDTNVQSAQQERTTDVDVISID</sequence>
<dbReference type="PANTHER" id="PTHR12809">
    <property type="entry name" value="MEDIATOR COMPLEX SUBUNIT"/>
    <property type="match status" value="1"/>
</dbReference>
<dbReference type="Proteomes" id="UP000002058">
    <property type="component" value="Unassembled WGS sequence"/>
</dbReference>
<evidence type="ECO:0000256" key="7">
    <source>
        <dbReference type="ARBA" id="ARBA00023163"/>
    </source>
</evidence>
<evidence type="ECO:0000256" key="1">
    <source>
        <dbReference type="ARBA" id="ARBA00004123"/>
    </source>
</evidence>
<evidence type="ECO:0000256" key="4">
    <source>
        <dbReference type="ARBA" id="ARBA00019619"/>
    </source>
</evidence>
<reference evidence="15" key="1">
    <citation type="journal article" date="2009" name="Genome Res.">
        <title>Comparative genomic analyses of the human fungal pathogens Coccidioides and their relatives.</title>
        <authorList>
            <person name="Sharpton T.J."/>
            <person name="Stajich J.E."/>
            <person name="Rounsley S.D."/>
            <person name="Gardner M.J."/>
            <person name="Wortman J.R."/>
            <person name="Jordar V.S."/>
            <person name="Maiti R."/>
            <person name="Kodira C.D."/>
            <person name="Neafsey D.E."/>
            <person name="Zeng Q."/>
            <person name="Hung C.-Y."/>
            <person name="McMahan C."/>
            <person name="Muszewska A."/>
            <person name="Grynberg M."/>
            <person name="Mandel M.A."/>
            <person name="Kellner E.M."/>
            <person name="Barker B.M."/>
            <person name="Galgiani J.N."/>
            <person name="Orbach M.J."/>
            <person name="Kirkland T.N."/>
            <person name="Cole G.T."/>
            <person name="Henn M.R."/>
            <person name="Birren B.W."/>
            <person name="Taylor J.W."/>
        </authorList>
    </citation>
    <scope>NUCLEOTIDE SEQUENCE [LARGE SCALE GENOMIC DNA]</scope>
    <source>
        <strain evidence="15">UAMH 1704</strain>
    </source>
</reference>
<protein>
    <recommendedName>
        <fullName evidence="4 11">Mediator of RNA polymerase II transcription subunit 14</fullName>
    </recommendedName>
    <alternativeName>
        <fullName evidence="10 11">Mediator complex subunit 14</fullName>
    </alternativeName>
</protein>
<dbReference type="OMA" id="ITQGYIP"/>
<feature type="domain" description="Mediator complex subunit MED14 N-terminal" evidence="13">
    <location>
        <begin position="77"/>
        <end position="290"/>
    </location>
</feature>
<dbReference type="InterPro" id="IPR013947">
    <property type="entry name" value="Mediator_Med14"/>
</dbReference>
<evidence type="ECO:0000256" key="10">
    <source>
        <dbReference type="ARBA" id="ARBA00032007"/>
    </source>
</evidence>
<dbReference type="eggNOG" id="KOG1875">
    <property type="taxonomic scope" value="Eukaryota"/>
</dbReference>
<evidence type="ECO:0000256" key="3">
    <source>
        <dbReference type="ARBA" id="ARBA00011837"/>
    </source>
</evidence>
<dbReference type="HOGENOM" id="CLU_003573_1_1_1"/>
<keyword evidence="5 11" id="KW-0805">Transcription regulation</keyword>
<dbReference type="EMBL" id="CH476617">
    <property type="protein sequence ID" value="EEP80831.1"/>
    <property type="molecule type" value="Genomic_DNA"/>
</dbReference>
<comment type="function">
    <text evidence="9 11">Component of the Mediator complex, a coactivator involved in the regulated transcription of nearly all RNA polymerase II-dependent genes. Mediator functions as a bridge to convey information from gene-specific regulatory proteins to the basal RNA polymerase II transcription machinery. Mediator is recruited to promoters by direct interactions with regulatory proteins and serves as a scaffold for the assembly of a functional preinitiation complex with RNA polymerase II and the general transcription factors.</text>
</comment>
<dbReference type="PANTHER" id="PTHR12809:SF2">
    <property type="entry name" value="MEDIATOR OF RNA POLYMERASE II TRANSCRIPTION SUBUNIT 14"/>
    <property type="match status" value="1"/>
</dbReference>
<dbReference type="KEGG" id="ure:UREG_05673"/>
<dbReference type="AlphaFoldDB" id="C4JT84"/>
<evidence type="ECO:0000259" key="13">
    <source>
        <dbReference type="Pfam" id="PF08638"/>
    </source>
</evidence>
<evidence type="ECO:0000313" key="15">
    <source>
        <dbReference type="Proteomes" id="UP000002058"/>
    </source>
</evidence>
<evidence type="ECO:0000256" key="8">
    <source>
        <dbReference type="ARBA" id="ARBA00023242"/>
    </source>
</evidence>
<evidence type="ECO:0000313" key="14">
    <source>
        <dbReference type="EMBL" id="EEP80831.1"/>
    </source>
</evidence>
<gene>
    <name evidence="14" type="ORF">UREG_05673</name>
</gene>
<evidence type="ECO:0000256" key="9">
    <source>
        <dbReference type="ARBA" id="ARBA00025687"/>
    </source>
</evidence>
<feature type="region of interest" description="Disordered" evidence="12">
    <location>
        <begin position="965"/>
        <end position="1035"/>
    </location>
</feature>
<evidence type="ECO:0000256" key="2">
    <source>
        <dbReference type="ARBA" id="ARBA00007813"/>
    </source>
</evidence>
<comment type="subunit">
    <text evidence="3 11">Component of the Mediator complex.</text>
</comment>
<dbReference type="Pfam" id="PF26204">
    <property type="entry name" value="Med14_fung"/>
    <property type="match status" value="1"/>
</dbReference>
<dbReference type="Pfam" id="PF08638">
    <property type="entry name" value="Med14"/>
    <property type="match status" value="1"/>
</dbReference>
<dbReference type="VEuPathDB" id="FungiDB:UREG_05673"/>
<accession>C4JT84</accession>
<dbReference type="STRING" id="336963.C4JT84"/>
<dbReference type="OrthoDB" id="205099at2759"/>
<dbReference type="GeneID" id="8439311"/>
<proteinExistence type="inferred from homology"/>
<dbReference type="GO" id="GO:0006357">
    <property type="term" value="P:regulation of transcription by RNA polymerase II"/>
    <property type="evidence" value="ECO:0007669"/>
    <property type="project" value="InterPro"/>
</dbReference>
<keyword evidence="8 11" id="KW-0539">Nucleus</keyword>
<evidence type="ECO:0000256" key="5">
    <source>
        <dbReference type="ARBA" id="ARBA00023015"/>
    </source>
</evidence>
<dbReference type="InterPro" id="IPR055122">
    <property type="entry name" value="Med14_N"/>
</dbReference>
<comment type="subcellular location">
    <subcellularLocation>
        <location evidence="1 11">Nucleus</location>
    </subcellularLocation>
</comment>
<evidence type="ECO:0000256" key="12">
    <source>
        <dbReference type="SAM" id="MobiDB-lite"/>
    </source>
</evidence>
<feature type="compositionally biased region" description="Polar residues" evidence="12">
    <location>
        <begin position="1010"/>
        <end position="1024"/>
    </location>
</feature>
<dbReference type="GO" id="GO:0003712">
    <property type="term" value="F:transcription coregulator activity"/>
    <property type="evidence" value="ECO:0007669"/>
    <property type="project" value="UniProtKB-UniRule"/>
</dbReference>
<organism evidence="14 15">
    <name type="scientific">Uncinocarpus reesii (strain UAMH 1704)</name>
    <dbReference type="NCBI Taxonomy" id="336963"/>
    <lineage>
        <taxon>Eukaryota</taxon>
        <taxon>Fungi</taxon>
        <taxon>Dikarya</taxon>
        <taxon>Ascomycota</taxon>
        <taxon>Pezizomycotina</taxon>
        <taxon>Eurotiomycetes</taxon>
        <taxon>Eurotiomycetidae</taxon>
        <taxon>Onygenales</taxon>
        <taxon>Onygenaceae</taxon>
        <taxon>Uncinocarpus</taxon>
    </lineage>
</organism>
<dbReference type="GO" id="GO:0016592">
    <property type="term" value="C:mediator complex"/>
    <property type="evidence" value="ECO:0007669"/>
    <property type="project" value="UniProtKB-UniRule"/>
</dbReference>
<name>C4JT84_UNCRE</name>
<keyword evidence="7 11" id="KW-0804">Transcription</keyword>
<evidence type="ECO:0000256" key="6">
    <source>
        <dbReference type="ARBA" id="ARBA00023159"/>
    </source>
</evidence>
<keyword evidence="15" id="KW-1185">Reference proteome</keyword>
<comment type="similarity">
    <text evidence="2 11">Belongs to the Mediator complex subunit 14 family.</text>
</comment>
<dbReference type="InParanoid" id="C4JT84"/>
<evidence type="ECO:0000256" key="11">
    <source>
        <dbReference type="RuleBase" id="RU365082"/>
    </source>
</evidence>
<keyword evidence="6 11" id="KW-0010">Activator</keyword>
<dbReference type="RefSeq" id="XP_002584984.1">
    <property type="nucleotide sequence ID" value="XM_002584938.1"/>
</dbReference>
<dbReference type="GO" id="GO:0070847">
    <property type="term" value="C:core mediator complex"/>
    <property type="evidence" value="ECO:0007669"/>
    <property type="project" value="TreeGrafter"/>
</dbReference>